<gene>
    <name evidence="2" type="ORF">HINF_LOCUS31511</name>
    <name evidence="3" type="ORF">HINF_LOCUS69639</name>
</gene>
<dbReference type="EMBL" id="CATOUU010000719">
    <property type="protein sequence ID" value="CAI9943866.1"/>
    <property type="molecule type" value="Genomic_DNA"/>
</dbReference>
<evidence type="ECO:0000313" key="4">
    <source>
        <dbReference type="Proteomes" id="UP001642409"/>
    </source>
</evidence>
<sequence>MSAPSIIQNHTSIILTYLFAQQCGDTHVESSYALNSSTQLNQICSETSSKCVQFKYVDLPEQYKNVFQLVDPNDQRQYNLCAQYISEQNCQRYCRKQCQKVNTSSQPMKFNLSMSARHGKAIHTQNYVNETAFSNYSYVCSNMVGVNLNNKQLVIIVLLSCCMFAFIVYNVWYIREKSQQTRQEQYFRQYMQQQEI</sequence>
<evidence type="ECO:0000313" key="2">
    <source>
        <dbReference type="EMBL" id="CAI9943866.1"/>
    </source>
</evidence>
<evidence type="ECO:0000313" key="3">
    <source>
        <dbReference type="EMBL" id="CAL6098503.1"/>
    </source>
</evidence>
<name>A0AA86PSC7_9EUKA</name>
<protein>
    <submittedName>
        <fullName evidence="3">Hypothetical_protein</fullName>
    </submittedName>
</protein>
<accession>A0AA86PSC7</accession>
<keyword evidence="1" id="KW-1133">Transmembrane helix</keyword>
<keyword evidence="4" id="KW-1185">Reference proteome</keyword>
<keyword evidence="1" id="KW-0812">Transmembrane</keyword>
<reference evidence="2" key="1">
    <citation type="submission" date="2023-06" db="EMBL/GenBank/DDBJ databases">
        <authorList>
            <person name="Kurt Z."/>
        </authorList>
    </citation>
    <scope>NUCLEOTIDE SEQUENCE</scope>
</reference>
<comment type="caution">
    <text evidence="2">The sequence shown here is derived from an EMBL/GenBank/DDBJ whole genome shotgun (WGS) entry which is preliminary data.</text>
</comment>
<feature type="transmembrane region" description="Helical" evidence="1">
    <location>
        <begin position="153"/>
        <end position="174"/>
    </location>
</feature>
<dbReference type="Proteomes" id="UP001642409">
    <property type="component" value="Unassembled WGS sequence"/>
</dbReference>
<reference evidence="3 4" key="2">
    <citation type="submission" date="2024-07" db="EMBL/GenBank/DDBJ databases">
        <authorList>
            <person name="Akdeniz Z."/>
        </authorList>
    </citation>
    <scope>NUCLEOTIDE SEQUENCE [LARGE SCALE GENOMIC DNA]</scope>
</reference>
<dbReference type="AlphaFoldDB" id="A0AA86PSC7"/>
<evidence type="ECO:0000256" key="1">
    <source>
        <dbReference type="SAM" id="Phobius"/>
    </source>
</evidence>
<dbReference type="EMBL" id="CAXDID020000509">
    <property type="protein sequence ID" value="CAL6098503.1"/>
    <property type="molecule type" value="Genomic_DNA"/>
</dbReference>
<proteinExistence type="predicted"/>
<keyword evidence="1" id="KW-0472">Membrane</keyword>
<organism evidence="2">
    <name type="scientific">Hexamita inflata</name>
    <dbReference type="NCBI Taxonomy" id="28002"/>
    <lineage>
        <taxon>Eukaryota</taxon>
        <taxon>Metamonada</taxon>
        <taxon>Diplomonadida</taxon>
        <taxon>Hexamitidae</taxon>
        <taxon>Hexamitinae</taxon>
        <taxon>Hexamita</taxon>
    </lineage>
</organism>